<evidence type="ECO:0000256" key="3">
    <source>
        <dbReference type="ARBA" id="ARBA00022688"/>
    </source>
</evidence>
<dbReference type="GO" id="GO:0032259">
    <property type="term" value="P:methylation"/>
    <property type="evidence" value="ECO:0007669"/>
    <property type="project" value="UniProtKB-KW"/>
</dbReference>
<comment type="caution">
    <text evidence="6">The sequence shown here is derived from an EMBL/GenBank/DDBJ whole genome shotgun (WGS) entry which is preliminary data.</text>
</comment>
<dbReference type="RefSeq" id="WP_259037108.1">
    <property type="nucleotide sequence ID" value="NZ_JAJISC010000007.1"/>
</dbReference>
<dbReference type="PANTHER" id="PTHR43464:SF19">
    <property type="entry name" value="UBIQUINONE BIOSYNTHESIS O-METHYLTRANSFERASE, MITOCHONDRIAL"/>
    <property type="match status" value="1"/>
</dbReference>
<comment type="function">
    <text evidence="5">O-methyltransferase that catalyzes the 2 O-methylation steps in the ubiquinone biosynthetic pathway.</text>
</comment>
<dbReference type="InterPro" id="IPR010233">
    <property type="entry name" value="UbiG_MeTrfase"/>
</dbReference>
<keyword evidence="4 5" id="KW-0949">S-adenosyl-L-methionine</keyword>
<comment type="pathway">
    <text evidence="5">Cofactor biosynthesis; ubiquinone biosynthesis.</text>
</comment>
<dbReference type="PANTHER" id="PTHR43464">
    <property type="entry name" value="METHYLTRANSFERASE"/>
    <property type="match status" value="1"/>
</dbReference>
<dbReference type="Pfam" id="PF13489">
    <property type="entry name" value="Methyltransf_23"/>
    <property type="match status" value="1"/>
</dbReference>
<dbReference type="HAMAP" id="MF_00472">
    <property type="entry name" value="UbiG"/>
    <property type="match status" value="1"/>
</dbReference>
<dbReference type="CDD" id="cd02440">
    <property type="entry name" value="AdoMet_MTases"/>
    <property type="match status" value="1"/>
</dbReference>
<evidence type="ECO:0000313" key="6">
    <source>
        <dbReference type="EMBL" id="MCS2610619.1"/>
    </source>
</evidence>
<proteinExistence type="inferred from homology"/>
<reference evidence="6" key="1">
    <citation type="submission" date="2021-11" db="EMBL/GenBank/DDBJ databases">
        <title>Halomonas sp., isolated from a coastal aquaculture zone in Dongshan Bay.</title>
        <authorList>
            <person name="Lin W."/>
        </authorList>
    </citation>
    <scope>NUCLEOTIDE SEQUENCE</scope>
    <source>
        <strain evidence="6">Yzlin-01</strain>
    </source>
</reference>
<dbReference type="GO" id="GO:0061542">
    <property type="term" value="F:3-demethylubiquinol 3-O-methyltransferase activity"/>
    <property type="evidence" value="ECO:0007669"/>
    <property type="project" value="UniProtKB-EC"/>
</dbReference>
<organism evidence="6 7">
    <name type="scientific">Halomonas dongshanensis</name>
    <dbReference type="NCBI Taxonomy" id="2890835"/>
    <lineage>
        <taxon>Bacteria</taxon>
        <taxon>Pseudomonadati</taxon>
        <taxon>Pseudomonadota</taxon>
        <taxon>Gammaproteobacteria</taxon>
        <taxon>Oceanospirillales</taxon>
        <taxon>Halomonadaceae</taxon>
        <taxon>Halomonas</taxon>
    </lineage>
</organism>
<evidence type="ECO:0000256" key="5">
    <source>
        <dbReference type="HAMAP-Rule" id="MF_00472"/>
    </source>
</evidence>
<sequence>MEATPQDSTAYRYQGNVDAAEVAKFEALASRWWDPHSEFKPLHDINPLRLDFIDARAGLAGKRVLDVGCGGGILSEAMAHRGATVTGIDMGEAPLGVARLHAEESGVSIDYQRISVEEFAANHPGEFDVVTCMEMLEHVPDPAAVVRACSQLVRPGGFVFFSTLNRTPKAYAFAILGAEYVLKLLPRGTHDYKKFIRPSEMAAWSRLTGLDVREQTGLTYNPVTRRYRLVAHDVSVNYMMYCRRTDAVEGRV</sequence>
<dbReference type="EC" id="2.1.1.64" evidence="5"/>
<evidence type="ECO:0000256" key="4">
    <source>
        <dbReference type="ARBA" id="ARBA00022691"/>
    </source>
</evidence>
<feature type="binding site" evidence="5">
    <location>
        <position position="49"/>
    </location>
    <ligand>
        <name>S-adenosyl-L-methionine</name>
        <dbReference type="ChEBI" id="CHEBI:59789"/>
    </ligand>
</feature>
<comment type="catalytic activity">
    <reaction evidence="5">
        <text>a 3-demethylubiquinol + S-adenosyl-L-methionine = a ubiquinol + S-adenosyl-L-homocysteine + H(+)</text>
        <dbReference type="Rhea" id="RHEA:44380"/>
        <dbReference type="Rhea" id="RHEA-COMP:9566"/>
        <dbReference type="Rhea" id="RHEA-COMP:10914"/>
        <dbReference type="ChEBI" id="CHEBI:15378"/>
        <dbReference type="ChEBI" id="CHEBI:17976"/>
        <dbReference type="ChEBI" id="CHEBI:57856"/>
        <dbReference type="ChEBI" id="CHEBI:59789"/>
        <dbReference type="ChEBI" id="CHEBI:84422"/>
        <dbReference type="EC" id="2.1.1.64"/>
    </reaction>
</comment>
<dbReference type="InterPro" id="IPR029063">
    <property type="entry name" value="SAM-dependent_MTases_sf"/>
</dbReference>
<name>A0ABT2EG96_9GAMM</name>
<feature type="binding site" evidence="5">
    <location>
        <position position="68"/>
    </location>
    <ligand>
        <name>S-adenosyl-L-methionine</name>
        <dbReference type="ChEBI" id="CHEBI:59789"/>
    </ligand>
</feature>
<evidence type="ECO:0000256" key="2">
    <source>
        <dbReference type="ARBA" id="ARBA00022679"/>
    </source>
</evidence>
<keyword evidence="7" id="KW-1185">Reference proteome</keyword>
<dbReference type="NCBIfam" id="TIGR01983">
    <property type="entry name" value="UbiG"/>
    <property type="match status" value="1"/>
</dbReference>
<comment type="similarity">
    <text evidence="5">Belongs to the methyltransferase superfamily. UbiG/COQ3 family.</text>
</comment>
<protein>
    <recommendedName>
        <fullName evidence="5">Ubiquinone biosynthesis O-methyltransferase</fullName>
    </recommendedName>
    <alternativeName>
        <fullName evidence="5">2-polyprenyl-6-hydroxyphenol methylase</fullName>
        <ecNumber evidence="5">2.1.1.222</ecNumber>
    </alternativeName>
    <alternativeName>
        <fullName evidence="5">3-demethylubiquinone 3-O-methyltransferase</fullName>
        <ecNumber evidence="5">2.1.1.64</ecNumber>
    </alternativeName>
</protein>
<dbReference type="SUPFAM" id="SSF53335">
    <property type="entry name" value="S-adenosyl-L-methionine-dependent methyltransferases"/>
    <property type="match status" value="1"/>
</dbReference>
<feature type="binding site" evidence="5">
    <location>
        <position position="133"/>
    </location>
    <ligand>
        <name>S-adenosyl-L-methionine</name>
        <dbReference type="ChEBI" id="CHEBI:59789"/>
    </ligand>
</feature>
<dbReference type="EC" id="2.1.1.222" evidence="5"/>
<keyword evidence="2 5" id="KW-0808">Transferase</keyword>
<dbReference type="GO" id="GO:0102208">
    <property type="term" value="F:2-polyprenyl-6-hydroxyphenol methylase activity"/>
    <property type="evidence" value="ECO:0007669"/>
    <property type="project" value="UniProtKB-EC"/>
</dbReference>
<dbReference type="Proteomes" id="UP001165542">
    <property type="component" value="Unassembled WGS sequence"/>
</dbReference>
<feature type="binding site" evidence="5">
    <location>
        <position position="89"/>
    </location>
    <ligand>
        <name>S-adenosyl-L-methionine</name>
        <dbReference type="ChEBI" id="CHEBI:59789"/>
    </ligand>
</feature>
<evidence type="ECO:0000256" key="1">
    <source>
        <dbReference type="ARBA" id="ARBA00022603"/>
    </source>
</evidence>
<dbReference type="Gene3D" id="3.40.50.150">
    <property type="entry name" value="Vaccinia Virus protein VP39"/>
    <property type="match status" value="1"/>
</dbReference>
<evidence type="ECO:0000313" key="7">
    <source>
        <dbReference type="Proteomes" id="UP001165542"/>
    </source>
</evidence>
<dbReference type="EMBL" id="JAJISC010000007">
    <property type="protein sequence ID" value="MCS2610619.1"/>
    <property type="molecule type" value="Genomic_DNA"/>
</dbReference>
<keyword evidence="3 5" id="KW-0831">Ubiquinone biosynthesis</keyword>
<keyword evidence="1 5" id="KW-0489">Methyltransferase</keyword>
<gene>
    <name evidence="5 6" type="primary">ubiG</name>
    <name evidence="6" type="ORF">LLY24_14965</name>
</gene>
<comment type="catalytic activity">
    <reaction evidence="5">
        <text>a 3-(all-trans-polyprenyl)benzene-1,2-diol + S-adenosyl-L-methionine = a 2-methoxy-6-(all-trans-polyprenyl)phenol + S-adenosyl-L-homocysteine + H(+)</text>
        <dbReference type="Rhea" id="RHEA:31411"/>
        <dbReference type="Rhea" id="RHEA-COMP:9550"/>
        <dbReference type="Rhea" id="RHEA-COMP:9551"/>
        <dbReference type="ChEBI" id="CHEBI:15378"/>
        <dbReference type="ChEBI" id="CHEBI:57856"/>
        <dbReference type="ChEBI" id="CHEBI:59789"/>
        <dbReference type="ChEBI" id="CHEBI:62729"/>
        <dbReference type="ChEBI" id="CHEBI:62731"/>
        <dbReference type="EC" id="2.1.1.222"/>
    </reaction>
</comment>
<accession>A0ABT2EG96</accession>